<comment type="caution">
    <text evidence="2">The sequence shown here is derived from an EMBL/GenBank/DDBJ whole genome shotgun (WGS) entry which is preliminary data.</text>
</comment>
<dbReference type="EMBL" id="JANAWD010000868">
    <property type="protein sequence ID" value="KAJ3475367.1"/>
    <property type="molecule type" value="Genomic_DNA"/>
</dbReference>
<feature type="compositionally biased region" description="Low complexity" evidence="1">
    <location>
        <begin position="550"/>
        <end position="562"/>
    </location>
</feature>
<proteinExistence type="predicted"/>
<evidence type="ECO:0000313" key="2">
    <source>
        <dbReference type="EMBL" id="KAJ3475367.1"/>
    </source>
</evidence>
<name>A0AAD5USD7_9APHY</name>
<feature type="compositionally biased region" description="Polar residues" evidence="1">
    <location>
        <begin position="234"/>
        <end position="244"/>
    </location>
</feature>
<evidence type="ECO:0000256" key="1">
    <source>
        <dbReference type="SAM" id="MobiDB-lite"/>
    </source>
</evidence>
<protein>
    <submittedName>
        <fullName evidence="2">Uncharacterized protein</fullName>
    </submittedName>
</protein>
<feature type="compositionally biased region" description="Low complexity" evidence="1">
    <location>
        <begin position="184"/>
        <end position="195"/>
    </location>
</feature>
<feature type="compositionally biased region" description="Low complexity" evidence="1">
    <location>
        <begin position="516"/>
        <end position="537"/>
    </location>
</feature>
<accession>A0AAD5USD7</accession>
<reference evidence="2" key="1">
    <citation type="submission" date="2022-07" db="EMBL/GenBank/DDBJ databases">
        <title>Genome Sequence of Physisporinus lineatus.</title>
        <authorList>
            <person name="Buettner E."/>
        </authorList>
    </citation>
    <scope>NUCLEOTIDE SEQUENCE</scope>
    <source>
        <strain evidence="2">VT162</strain>
    </source>
</reference>
<feature type="compositionally biased region" description="Low complexity" evidence="1">
    <location>
        <begin position="571"/>
        <end position="582"/>
    </location>
</feature>
<evidence type="ECO:0000313" key="3">
    <source>
        <dbReference type="Proteomes" id="UP001212997"/>
    </source>
</evidence>
<gene>
    <name evidence="2" type="ORF">NLI96_g11881</name>
</gene>
<sequence length="619" mass="65596">MNTRRPRDSILCLFDPLAAPSTPERETPSADSASDKENDGPGQVTVFFNRIYTKETSSQPVSTSCRGNLIDFGDTSLHDEYEASLLDEDCGGMNFGDGDDSMSFGPVTCAAPGNAVSPLRQPLADIRIETVTEPVVQPKLIEGLDSPERIAWPKESNLVSPTVAPKGAPLADVINSINLSALSLSRSPSPTPSRLPTDDALPLPETEDESLRSTDSFPEISVCPPDEEPVVPSHPTTPISSPESLSAPRPAMRRLQANTSAADHRRVSVDLQSSFSLQMQSPEMSFDLLNDKISFLSQEAMEGDDTLDFRTSPRPMPAIAEEAHKPVPPSPPMRAEPLWKGSSRASVDNAEIRPTVFSMPQCSEESISTNQSEHMRLRSVAGVTNTPVVPAPKTSAPALRIVKKAWKMHDRTFSTSNASTTTAPLRPRSSTVSVASSSTSSRCSSRADQLETEEQSSTPLEEAQVALPEPTKSRAIIRGLQRPPPGAQVPPTKTAGHERLRSSTRSVAPASRQGFAPTASTTSTSSRRTSITQRASTVMAALSGKALRPTSSSLASSTSTASGLRPPQKTGSASASSGARSGLPLPSSRLPAPTSGTGSRGLPTRAGASKLPGVTRRAL</sequence>
<feature type="region of interest" description="Disordered" evidence="1">
    <location>
        <begin position="1"/>
        <end position="44"/>
    </location>
</feature>
<feature type="compositionally biased region" description="Low complexity" evidence="1">
    <location>
        <begin position="413"/>
        <end position="447"/>
    </location>
</feature>
<organism evidence="2 3">
    <name type="scientific">Meripilus lineatus</name>
    <dbReference type="NCBI Taxonomy" id="2056292"/>
    <lineage>
        <taxon>Eukaryota</taxon>
        <taxon>Fungi</taxon>
        <taxon>Dikarya</taxon>
        <taxon>Basidiomycota</taxon>
        <taxon>Agaricomycotina</taxon>
        <taxon>Agaricomycetes</taxon>
        <taxon>Polyporales</taxon>
        <taxon>Meripilaceae</taxon>
        <taxon>Meripilus</taxon>
    </lineage>
</organism>
<feature type="compositionally biased region" description="Basic and acidic residues" evidence="1">
    <location>
        <begin position="23"/>
        <end position="39"/>
    </location>
</feature>
<feature type="region of interest" description="Disordered" evidence="1">
    <location>
        <begin position="413"/>
        <end position="619"/>
    </location>
</feature>
<keyword evidence="3" id="KW-1185">Reference proteome</keyword>
<dbReference type="Proteomes" id="UP001212997">
    <property type="component" value="Unassembled WGS sequence"/>
</dbReference>
<dbReference type="AlphaFoldDB" id="A0AAD5USD7"/>
<feature type="region of interest" description="Disordered" evidence="1">
    <location>
        <begin position="184"/>
        <end position="249"/>
    </location>
</feature>